<dbReference type="PANTHER" id="PTHR19848:SF8">
    <property type="entry name" value="F-BOX AND WD REPEAT DOMAIN CONTAINING 7"/>
    <property type="match status" value="1"/>
</dbReference>
<gene>
    <name evidence="6" type="ORF">BGZ65_001989</name>
</gene>
<keyword evidence="2" id="KW-0677">Repeat</keyword>
<proteinExistence type="predicted"/>
<accession>A0A9P6J1Q1</accession>
<feature type="repeat" description="WD" evidence="3">
    <location>
        <begin position="1437"/>
        <end position="1478"/>
    </location>
</feature>
<feature type="repeat" description="WD" evidence="3">
    <location>
        <begin position="1689"/>
        <end position="1730"/>
    </location>
</feature>
<feature type="region of interest" description="Disordered" evidence="4">
    <location>
        <begin position="72"/>
        <end position="97"/>
    </location>
</feature>
<dbReference type="OrthoDB" id="538223at2759"/>
<evidence type="ECO:0000313" key="6">
    <source>
        <dbReference type="EMBL" id="KAF9957564.1"/>
    </source>
</evidence>
<name>A0A9P6J1Q1_9FUNG</name>
<dbReference type="SMART" id="SM00320">
    <property type="entry name" value="WD40"/>
    <property type="match status" value="16"/>
</dbReference>
<comment type="caution">
    <text evidence="6">The sequence shown here is derived from an EMBL/GenBank/DDBJ whole genome shotgun (WGS) entry which is preliminary data.</text>
</comment>
<dbReference type="SUPFAM" id="SSF50998">
    <property type="entry name" value="Quinoprotein alcohol dehydrogenase-like"/>
    <property type="match status" value="2"/>
</dbReference>
<evidence type="ECO:0000259" key="5">
    <source>
        <dbReference type="Pfam" id="PF23948"/>
    </source>
</evidence>
<keyword evidence="1 3" id="KW-0853">WD repeat</keyword>
<dbReference type="Pfam" id="PF00400">
    <property type="entry name" value="WD40"/>
    <property type="match status" value="11"/>
</dbReference>
<dbReference type="InterPro" id="IPR036322">
    <property type="entry name" value="WD40_repeat_dom_sf"/>
</dbReference>
<dbReference type="InterPro" id="IPR019775">
    <property type="entry name" value="WD40_repeat_CS"/>
</dbReference>
<dbReference type="Pfam" id="PF00805">
    <property type="entry name" value="Pentapeptide"/>
    <property type="match status" value="1"/>
</dbReference>
<dbReference type="PRINTS" id="PR00320">
    <property type="entry name" value="GPROTEINBRPT"/>
</dbReference>
<feature type="repeat" description="WD" evidence="3">
    <location>
        <begin position="1353"/>
        <end position="1394"/>
    </location>
</feature>
<dbReference type="SUPFAM" id="SSF141571">
    <property type="entry name" value="Pentapeptide repeat-like"/>
    <property type="match status" value="1"/>
</dbReference>
<feature type="repeat" description="WD" evidence="3">
    <location>
        <begin position="1311"/>
        <end position="1352"/>
    </location>
</feature>
<sequence>MFCNNTTSSSFASQQSMLSSKQTLELANIYLENAAAAAATQKIQDGLDLALELCNEAEIVLIRIKRVPEITTLSNNNNNNNNNNPSSKFKQDNDDDENCTLRQGVALAYSHLGQLLTSLGKIDKAQASYNKARQWGGIVQPSNNITTPSNKPAGLLGSVPETMMGDPPLPLPSSQPEEESNGGDIVQIQIPQHIFPENVLPHTIGTICTLPTPDERLNTTPQLAYCLSLLKVVLSPDEILDPISRNWLQATEKDTDEQERLQLLATDMIRAFKRDELKNTKAIDEVICLTSVLRKNDFRFLLTEFYSAIDHSTLLDIPQLEGLAQLIHGADPDYLDTDDLVKILQLLHTRLKDTHRQSPNYIYKLTLTVSNVLDAMADTKVRGLDREKLHEPLSSYLNGLKESSDPYLVYHAAYAFQALQFVPDNETLWQATMRRTGRVIQGVSGLVSAVKSLDLNGLIEGLGKIQQGFEGVTEAFKLAKTAYNNVNSLVKSGQDFLDCLQEGFCFERKRAWYPALRGLDALIQEGQLAKFKKLVCEAPCRLDLAFQWGVCQRLGEIAASMIWDTNTRQGAIEFLGEIYRNDAVWGQQASIKQWILDILMQLSSLSVGSVGQDAETMLQELETDGDVKKRILYQTCREEGPSSFALKIRTPLEATSTLLDRVQNRPDVEASLRQLRKKRLDERGNSVYIPPQAKASLQSPDDARFPLMDRVEEFLESDQKVFLVLGDSGAGKSTYNRELECDLWKTYNKKTGVIPLYISLAIIDKPEQDMISKQLRKAEFSEAQIRELKVTRKFVLICDGYDESQQTINLYNSNRLNQPGEWVAKMVISCRSEYLGMDYRDRFQPVDSHRRSLTAQFQEAVITPFSADQVHDYIKQYVSTHRPLWKTEDYLETLDHIPSLKELVKNPFLMTLSLEVLPRMVDPGQPFSITHVTKVSLYDQFVEQWLERGKRRLGEKGLSDQAKAAFESLSDEGFTLNGIDYLKKLSAAIYKEQGGQPVVEYSRFKDEGSWKETFFNREDERQLLREASPLTRSGNQYRFIHRSLLEYGVALAVFDPQTWKAKKTTHESTKSRRGSTSSVWSFEVQDSMGDTAVGSEKEEGPNFNSPLVWRNFVNEPAVLQFLEERVQQEPIFKRQLLDYIEHSKTDKAWRTAAANAITILVRAGVQFNGADLQGIQIPGADLSYGVFDSTQLQDADLRKVNFRGVWLQQADLSRAQMTGTQFGEFPYLEQDSEVVLCTYSPDGTTLAVGLIESDITVYTTSTWEKLWTLSGHTEAIEAIVYSPKGNQIASGGPDMTVRLWNIETGHCSHILTGHTDTVQSIAYSPQGHLIASANSDETVRLWDAETGKCYHVLTGHINWVLHVIFSPTGHQLASSGTDELLRLWNVETGVCSHTLSGHSGWVKSAVYSPRGDVIASAGEDKTVRVWDLGTGECRHILDGHGYGVSCVVFSSKGDQMASCGGDEVVWLWDVETGTSRHVLTEHTGEVYKIDYSSQGDLIASASDDKTIRLWDTETGACRQTFTGHNYRVKSVMYSPKGGQLVSCSEDSIVRLWNVGTETSRHASSGHSDEVADVRYSPNEDQIASSSEDYTVRLWDVETGASRFTLRGHHSMVCAILYSPRGDQIASGSSDKTLRLWDIETGSCRRVLEGHTEEVTRIAYSPQGDLIASSSWDKTVRLWDVETGDCCHVLTGHTNPVISVVYSPKGNRIASCSGDETVRLWDVGTGDCCHTLSGHTGWVRSVAYSPQGDRLVSTSDDMTVRLWDVETGECCHVLTGHSDNVFVVAYSPKGDEVVSGSTDGMVRLWDVETGTCRHVLVGHNNQVKSIVYSPQGDLIASCSTDKSVQLWDVVTGQCRVKIEDFRQSVNCVAWNSSSDIRYLVIGCQDGSVRKVQVIEEDGEGEGEGEGGGDQ</sequence>
<feature type="repeat" description="WD" evidence="3">
    <location>
        <begin position="1479"/>
        <end position="1520"/>
    </location>
</feature>
<feature type="repeat" description="WD" evidence="3">
    <location>
        <begin position="1563"/>
        <end position="1604"/>
    </location>
</feature>
<feature type="compositionally biased region" description="Low complexity" evidence="4">
    <location>
        <begin position="75"/>
        <end position="84"/>
    </location>
</feature>
<dbReference type="Gene3D" id="2.160.20.80">
    <property type="entry name" value="E3 ubiquitin-protein ligase SopA"/>
    <property type="match status" value="1"/>
</dbReference>
<feature type="repeat" description="WD" evidence="3">
    <location>
        <begin position="1773"/>
        <end position="1814"/>
    </location>
</feature>
<evidence type="ECO:0000256" key="1">
    <source>
        <dbReference type="ARBA" id="ARBA00022574"/>
    </source>
</evidence>
<feature type="repeat" description="WD" evidence="3">
    <location>
        <begin position="1395"/>
        <end position="1436"/>
    </location>
</feature>
<feature type="non-terminal residue" evidence="6">
    <location>
        <position position="1909"/>
    </location>
</feature>
<dbReference type="InterPro" id="IPR027417">
    <property type="entry name" value="P-loop_NTPase"/>
</dbReference>
<feature type="repeat" description="WD" evidence="3">
    <location>
        <begin position="1647"/>
        <end position="1688"/>
    </location>
</feature>
<evidence type="ECO:0000256" key="3">
    <source>
        <dbReference type="PROSITE-ProRule" id="PRU00221"/>
    </source>
</evidence>
<feature type="repeat" description="WD" evidence="3">
    <location>
        <begin position="1269"/>
        <end position="1310"/>
    </location>
</feature>
<dbReference type="CDD" id="cd00200">
    <property type="entry name" value="WD40"/>
    <property type="match status" value="2"/>
</dbReference>
<dbReference type="EMBL" id="JAAAHW010006614">
    <property type="protein sequence ID" value="KAF9957564.1"/>
    <property type="molecule type" value="Genomic_DNA"/>
</dbReference>
<dbReference type="Gene3D" id="3.40.50.300">
    <property type="entry name" value="P-loop containing nucleotide triphosphate hydrolases"/>
    <property type="match status" value="1"/>
</dbReference>
<reference evidence="6" key="1">
    <citation type="journal article" date="2020" name="Fungal Divers.">
        <title>Resolving the Mortierellaceae phylogeny through synthesis of multi-gene phylogenetics and phylogenomics.</title>
        <authorList>
            <person name="Vandepol N."/>
            <person name="Liber J."/>
            <person name="Desiro A."/>
            <person name="Na H."/>
            <person name="Kennedy M."/>
            <person name="Barry K."/>
            <person name="Grigoriev I.V."/>
            <person name="Miller A.N."/>
            <person name="O'Donnell K."/>
            <person name="Stajich J.E."/>
            <person name="Bonito G."/>
        </authorList>
    </citation>
    <scope>NUCLEOTIDE SEQUENCE</scope>
    <source>
        <strain evidence="6">MES-2147</strain>
    </source>
</reference>
<dbReference type="SUPFAM" id="SSF50978">
    <property type="entry name" value="WD40 repeat-like"/>
    <property type="match status" value="1"/>
</dbReference>
<dbReference type="Gene3D" id="2.130.10.10">
    <property type="entry name" value="YVTN repeat-like/Quinoprotein amine dehydrogenase"/>
    <property type="match status" value="7"/>
</dbReference>
<dbReference type="InterPro" id="IPR015943">
    <property type="entry name" value="WD40/YVTN_repeat-like_dom_sf"/>
</dbReference>
<dbReference type="InterPro" id="IPR020472">
    <property type="entry name" value="WD40_PAC1"/>
</dbReference>
<dbReference type="Proteomes" id="UP000749646">
    <property type="component" value="Unassembled WGS sequence"/>
</dbReference>
<keyword evidence="7" id="KW-1185">Reference proteome</keyword>
<protein>
    <recommendedName>
        <fullName evidence="5">Arm-like repeat domain-containing protein</fullName>
    </recommendedName>
</protein>
<dbReference type="InterPro" id="IPR011047">
    <property type="entry name" value="Quinoprotein_ADH-like_sf"/>
</dbReference>
<dbReference type="InterPro" id="IPR001646">
    <property type="entry name" value="5peptide_repeat"/>
</dbReference>
<dbReference type="PROSITE" id="PS00678">
    <property type="entry name" value="WD_REPEATS_1"/>
    <property type="match status" value="14"/>
</dbReference>
<dbReference type="Pfam" id="PF23948">
    <property type="entry name" value="ARM_5"/>
    <property type="match status" value="1"/>
</dbReference>
<evidence type="ECO:0000313" key="7">
    <source>
        <dbReference type="Proteomes" id="UP000749646"/>
    </source>
</evidence>
<dbReference type="PANTHER" id="PTHR19848">
    <property type="entry name" value="WD40 REPEAT PROTEIN"/>
    <property type="match status" value="1"/>
</dbReference>
<feature type="repeat" description="WD" evidence="3">
    <location>
        <begin position="1815"/>
        <end position="1856"/>
    </location>
</feature>
<dbReference type="InterPro" id="IPR056251">
    <property type="entry name" value="Arm_rpt_dom"/>
</dbReference>
<dbReference type="PROSITE" id="PS50294">
    <property type="entry name" value="WD_REPEATS_REGION"/>
    <property type="match status" value="14"/>
</dbReference>
<evidence type="ECO:0000256" key="4">
    <source>
        <dbReference type="SAM" id="MobiDB-lite"/>
    </source>
</evidence>
<dbReference type="Pfam" id="PF25173">
    <property type="entry name" value="Beta-prop_WDR3_1st"/>
    <property type="match status" value="1"/>
</dbReference>
<organism evidence="6 7">
    <name type="scientific">Modicella reniformis</name>
    <dbReference type="NCBI Taxonomy" id="1440133"/>
    <lineage>
        <taxon>Eukaryota</taxon>
        <taxon>Fungi</taxon>
        <taxon>Fungi incertae sedis</taxon>
        <taxon>Mucoromycota</taxon>
        <taxon>Mortierellomycotina</taxon>
        <taxon>Mortierellomycetes</taxon>
        <taxon>Mortierellales</taxon>
        <taxon>Mortierellaceae</taxon>
        <taxon>Modicella</taxon>
    </lineage>
</organism>
<evidence type="ECO:0000256" key="2">
    <source>
        <dbReference type="ARBA" id="ARBA00022737"/>
    </source>
</evidence>
<dbReference type="InterPro" id="IPR001680">
    <property type="entry name" value="WD40_rpt"/>
</dbReference>
<feature type="repeat" description="WD" evidence="3">
    <location>
        <begin position="1521"/>
        <end position="1562"/>
    </location>
</feature>
<feature type="repeat" description="WD" evidence="3">
    <location>
        <begin position="1731"/>
        <end position="1772"/>
    </location>
</feature>
<feature type="repeat" description="WD" evidence="3">
    <location>
        <begin position="1605"/>
        <end position="1646"/>
    </location>
</feature>
<feature type="domain" description="Arm-like repeat" evidence="5">
    <location>
        <begin position="248"/>
        <end position="603"/>
    </location>
</feature>
<dbReference type="PROSITE" id="PS50082">
    <property type="entry name" value="WD_REPEATS_2"/>
    <property type="match status" value="14"/>
</dbReference>